<dbReference type="InterPro" id="IPR016541">
    <property type="entry name" value="UCP008505"/>
</dbReference>
<evidence type="ECO:0000313" key="1">
    <source>
        <dbReference type="EMBL" id="MBI8989186.1"/>
    </source>
</evidence>
<evidence type="ECO:0000313" key="2">
    <source>
        <dbReference type="Proteomes" id="UP000645966"/>
    </source>
</evidence>
<dbReference type="Proteomes" id="UP000645966">
    <property type="component" value="Unassembled WGS sequence"/>
</dbReference>
<proteinExistence type="predicted"/>
<protein>
    <submittedName>
        <fullName evidence="1">DUF4411 family protein</fullName>
    </submittedName>
</protein>
<name>A0A934I311_9CORY</name>
<dbReference type="SUPFAM" id="SSF88723">
    <property type="entry name" value="PIN domain-like"/>
    <property type="match status" value="1"/>
</dbReference>
<dbReference type="Gene3D" id="3.40.50.1010">
    <property type="entry name" value="5'-nuclease"/>
    <property type="match status" value="1"/>
</dbReference>
<comment type="caution">
    <text evidence="1">The sequence shown here is derived from an EMBL/GenBank/DDBJ whole genome shotgun (WGS) entry which is preliminary data.</text>
</comment>
<keyword evidence="2" id="KW-1185">Reference proteome</keyword>
<dbReference type="EMBL" id="JAEIOS010000011">
    <property type="protein sequence ID" value="MBI8989186.1"/>
    <property type="molecule type" value="Genomic_DNA"/>
</dbReference>
<dbReference type="Pfam" id="PF14367">
    <property type="entry name" value="DUF4411"/>
    <property type="match status" value="1"/>
</dbReference>
<organism evidence="1 2">
    <name type="scientific">Corynebacterium meridianum</name>
    <dbReference type="NCBI Taxonomy" id="2765363"/>
    <lineage>
        <taxon>Bacteria</taxon>
        <taxon>Bacillati</taxon>
        <taxon>Actinomycetota</taxon>
        <taxon>Actinomycetes</taxon>
        <taxon>Mycobacteriales</taxon>
        <taxon>Corynebacteriaceae</taxon>
        <taxon>Corynebacterium</taxon>
    </lineage>
</organism>
<gene>
    <name evidence="1" type="ORF">JDV75_05355</name>
</gene>
<dbReference type="AlphaFoldDB" id="A0A934I311"/>
<dbReference type="RefSeq" id="WP_198738191.1">
    <property type="nucleotide sequence ID" value="NZ_JAEIOS010000011.1"/>
</dbReference>
<accession>A0A934I311</accession>
<sequence length="166" mass="18855">MSSRYLLDTNVIITGSHTYPPDVFPGYWGLLESLQSSGRLLLCQSVFDEIRPAGDLASQWVIDHFPQDDILKITDVTLSGYGSVVEWARAKNNPRYLDEALREFADYSKADAWLVAHAKEHFLTILTNETSSPHKQKRVKIPDAAQSQGINCVSMLELMRRENIRF</sequence>
<reference evidence="1" key="1">
    <citation type="submission" date="2020-12" db="EMBL/GenBank/DDBJ databases">
        <title>Genome public.</title>
        <authorList>
            <person name="Sun Q."/>
        </authorList>
    </citation>
    <scope>NUCLEOTIDE SEQUENCE</scope>
    <source>
        <strain evidence="1">CCM 8863</strain>
    </source>
</reference>
<dbReference type="InterPro" id="IPR029060">
    <property type="entry name" value="PIN-like_dom_sf"/>
</dbReference>